<evidence type="ECO:0000313" key="2">
    <source>
        <dbReference type="EMBL" id="MFC0408662.1"/>
    </source>
</evidence>
<dbReference type="EMBL" id="JBHLUN010000007">
    <property type="protein sequence ID" value="MFC0408662.1"/>
    <property type="molecule type" value="Genomic_DNA"/>
</dbReference>
<gene>
    <name evidence="2" type="ORF">ACFFGY_10405</name>
</gene>
<proteinExistence type="predicted"/>
<evidence type="ECO:0000313" key="3">
    <source>
        <dbReference type="Proteomes" id="UP001589865"/>
    </source>
</evidence>
<name>A0ABV6JTP7_9PROT</name>
<dbReference type="EC" id="4.2.1.47" evidence="2"/>
<keyword evidence="2" id="KW-0456">Lyase</keyword>
<dbReference type="GO" id="GO:0008446">
    <property type="term" value="F:GDP-mannose 4,6-dehydratase activity"/>
    <property type="evidence" value="ECO:0007669"/>
    <property type="project" value="UniProtKB-EC"/>
</dbReference>
<evidence type="ECO:0000259" key="1">
    <source>
        <dbReference type="Pfam" id="PF16363"/>
    </source>
</evidence>
<organism evidence="2 3">
    <name type="scientific">Roseomonas elaeocarpi</name>
    <dbReference type="NCBI Taxonomy" id="907779"/>
    <lineage>
        <taxon>Bacteria</taxon>
        <taxon>Pseudomonadati</taxon>
        <taxon>Pseudomonadota</taxon>
        <taxon>Alphaproteobacteria</taxon>
        <taxon>Acetobacterales</taxon>
        <taxon>Roseomonadaceae</taxon>
        <taxon>Roseomonas</taxon>
    </lineage>
</organism>
<keyword evidence="3" id="KW-1185">Reference proteome</keyword>
<protein>
    <submittedName>
        <fullName evidence="2">GDP-mannose 4,6-dehydratase</fullName>
        <ecNumber evidence="2">4.2.1.47</ecNumber>
    </submittedName>
</protein>
<dbReference type="PANTHER" id="PTHR43000">
    <property type="entry name" value="DTDP-D-GLUCOSE 4,6-DEHYDRATASE-RELATED"/>
    <property type="match status" value="1"/>
</dbReference>
<dbReference type="InterPro" id="IPR036291">
    <property type="entry name" value="NAD(P)-bd_dom_sf"/>
</dbReference>
<accession>A0ABV6JTP7</accession>
<dbReference type="RefSeq" id="WP_377044421.1">
    <property type="nucleotide sequence ID" value="NZ_JBHLUN010000007.1"/>
</dbReference>
<comment type="caution">
    <text evidence="2">The sequence shown here is derived from an EMBL/GenBank/DDBJ whole genome shotgun (WGS) entry which is preliminary data.</text>
</comment>
<dbReference type="Proteomes" id="UP001589865">
    <property type="component" value="Unassembled WGS sequence"/>
</dbReference>
<dbReference type="InterPro" id="IPR016040">
    <property type="entry name" value="NAD(P)-bd_dom"/>
</dbReference>
<dbReference type="SUPFAM" id="SSF51735">
    <property type="entry name" value="NAD(P)-binding Rossmann-fold domains"/>
    <property type="match status" value="1"/>
</dbReference>
<dbReference type="Gene3D" id="3.40.50.720">
    <property type="entry name" value="NAD(P)-binding Rossmann-like Domain"/>
    <property type="match status" value="1"/>
</dbReference>
<reference evidence="2 3" key="1">
    <citation type="submission" date="2024-09" db="EMBL/GenBank/DDBJ databases">
        <authorList>
            <person name="Sun Q."/>
            <person name="Mori K."/>
        </authorList>
    </citation>
    <scope>NUCLEOTIDE SEQUENCE [LARGE SCALE GENOMIC DNA]</scope>
    <source>
        <strain evidence="2 3">TBRC 5777</strain>
    </source>
</reference>
<dbReference type="Pfam" id="PF16363">
    <property type="entry name" value="GDP_Man_Dehyd"/>
    <property type="match status" value="1"/>
</dbReference>
<dbReference type="Gene3D" id="3.90.25.10">
    <property type="entry name" value="UDP-galactose 4-epimerase, domain 1"/>
    <property type="match status" value="1"/>
</dbReference>
<feature type="domain" description="NAD(P)-binding" evidence="1">
    <location>
        <begin position="20"/>
        <end position="322"/>
    </location>
</feature>
<sequence>MAGAGPEAEPGIAAGPRRVLLTGAGGFVGRHLLPMLRAALPGARLVATTRHGDGKVAGADETVTLDLLSTDLRPAIRALAPDAVVHLAAQASVGASFRDPRLTWRTNLDGTLALAEAILAERPAARLLHISSAEVYGLSFQAGTPLDENAPMQPANPYAASKAAADLAVGEMALRGLDAVRLRPFNQTGPGQSPDYVVAAFARQVALIEVGQQEPVIRTGALDRWRDFLDVRDVCTAYAAALVRPELPPGTVLNLATGTPRRVGDILDGLIERAGLKGVRVEAEAARLRPTDLERTAGSVAAARGTLDWRPATPWQRTLDDMLADWRARVAAG</sequence>